<organism evidence="24 25">
    <name type="scientific">Heterotrigona itama</name>
    <dbReference type="NCBI Taxonomy" id="395501"/>
    <lineage>
        <taxon>Eukaryota</taxon>
        <taxon>Metazoa</taxon>
        <taxon>Ecdysozoa</taxon>
        <taxon>Arthropoda</taxon>
        <taxon>Hexapoda</taxon>
        <taxon>Insecta</taxon>
        <taxon>Pterygota</taxon>
        <taxon>Neoptera</taxon>
        <taxon>Endopterygota</taxon>
        <taxon>Hymenoptera</taxon>
        <taxon>Apocrita</taxon>
        <taxon>Aculeata</taxon>
        <taxon>Apoidea</taxon>
        <taxon>Anthophila</taxon>
        <taxon>Apidae</taxon>
        <taxon>Heterotrigona</taxon>
    </lineage>
</organism>
<dbReference type="PROSITE" id="PS50929">
    <property type="entry name" value="ABC_TM1F"/>
    <property type="match status" value="1"/>
</dbReference>
<keyword evidence="13" id="KW-0007">Acetylation</keyword>
<comment type="caution">
    <text evidence="24">The sequence shown here is derived from an EMBL/GenBank/DDBJ whole genome shotgun (WGS) entry which is preliminary data.</text>
</comment>
<keyword evidence="6" id="KW-0547">Nucleotide-binding</keyword>
<dbReference type="GO" id="GO:0016887">
    <property type="term" value="F:ATP hydrolysis activity"/>
    <property type="evidence" value="ECO:0007669"/>
    <property type="project" value="InterPro"/>
</dbReference>
<dbReference type="InterPro" id="IPR003593">
    <property type="entry name" value="AAA+_ATPase"/>
</dbReference>
<dbReference type="PROSITE" id="PS50893">
    <property type="entry name" value="ABC_TRANSPORTER_2"/>
    <property type="match status" value="1"/>
</dbReference>
<keyword evidence="9" id="KW-0460">Magnesium</keyword>
<evidence type="ECO:0000256" key="1">
    <source>
        <dbReference type="ARBA" id="ARBA00004448"/>
    </source>
</evidence>
<evidence type="ECO:0000256" key="10">
    <source>
        <dbReference type="ARBA" id="ARBA00022946"/>
    </source>
</evidence>
<dbReference type="PIRSF" id="PIRSF002773">
    <property type="entry name" value="ABC_prm/ATPase_B"/>
    <property type="match status" value="1"/>
</dbReference>
<dbReference type="CDD" id="cd03249">
    <property type="entry name" value="ABC_MTABC3_MDL1_MDL2"/>
    <property type="match status" value="1"/>
</dbReference>
<dbReference type="PANTHER" id="PTHR43394:SF1">
    <property type="entry name" value="ATP-BINDING CASSETTE SUB-FAMILY B MEMBER 10, MITOCHONDRIAL"/>
    <property type="match status" value="1"/>
</dbReference>
<dbReference type="Gene3D" id="1.20.1560.10">
    <property type="entry name" value="ABC transporter type 1, transmembrane domain"/>
    <property type="match status" value="1"/>
</dbReference>
<evidence type="ECO:0000259" key="23">
    <source>
        <dbReference type="PROSITE" id="PS50929"/>
    </source>
</evidence>
<evidence type="ECO:0000256" key="18">
    <source>
        <dbReference type="ARBA" id="ARBA00072683"/>
    </source>
</evidence>
<evidence type="ECO:0000256" key="7">
    <source>
        <dbReference type="ARBA" id="ARBA00022792"/>
    </source>
</evidence>
<feature type="domain" description="ABC transmembrane type-1" evidence="23">
    <location>
        <begin position="95"/>
        <end position="380"/>
    </location>
</feature>
<dbReference type="GO" id="GO:0005524">
    <property type="term" value="F:ATP binding"/>
    <property type="evidence" value="ECO:0007669"/>
    <property type="project" value="UniProtKB-KW"/>
</dbReference>
<dbReference type="GO" id="GO:0042802">
    <property type="term" value="F:identical protein binding"/>
    <property type="evidence" value="ECO:0007669"/>
    <property type="project" value="UniProtKB-ARBA"/>
</dbReference>
<keyword evidence="8" id="KW-0067">ATP-binding</keyword>
<keyword evidence="15 21" id="KW-0472">Membrane</keyword>
<dbReference type="InterPro" id="IPR027417">
    <property type="entry name" value="P-loop_NTPase"/>
</dbReference>
<evidence type="ECO:0000256" key="13">
    <source>
        <dbReference type="ARBA" id="ARBA00022990"/>
    </source>
</evidence>
<feature type="domain" description="ABC transporter" evidence="22">
    <location>
        <begin position="414"/>
        <end position="650"/>
    </location>
</feature>
<dbReference type="Gene3D" id="3.40.50.300">
    <property type="entry name" value="P-loop containing nucleotide triphosphate hydrolases"/>
    <property type="match status" value="1"/>
</dbReference>
<evidence type="ECO:0000256" key="14">
    <source>
        <dbReference type="ARBA" id="ARBA00023128"/>
    </source>
</evidence>
<evidence type="ECO:0000313" key="25">
    <source>
        <dbReference type="Proteomes" id="UP000752696"/>
    </source>
</evidence>
<dbReference type="FunFam" id="1.20.1560.10:FF:000048">
    <property type="entry name" value="ATP-binding cassette sub-family B member 10, mitochondrial"/>
    <property type="match status" value="1"/>
</dbReference>
<dbReference type="SUPFAM" id="SSF52540">
    <property type="entry name" value="P-loop containing nucleoside triphosphate hydrolases"/>
    <property type="match status" value="1"/>
</dbReference>
<dbReference type="InterPro" id="IPR039421">
    <property type="entry name" value="Type_1_exporter"/>
</dbReference>
<keyword evidence="10" id="KW-0809">Transit peptide</keyword>
<comment type="similarity">
    <text evidence="2">Belongs to the ABC transporter superfamily. ABCB family. Mitochondrial peptide exporter (TC 3.A.1.212) subfamily.</text>
</comment>
<evidence type="ECO:0000256" key="3">
    <source>
        <dbReference type="ARBA" id="ARBA00022448"/>
    </source>
</evidence>
<evidence type="ECO:0000256" key="4">
    <source>
        <dbReference type="ARBA" id="ARBA00022692"/>
    </source>
</evidence>
<evidence type="ECO:0000256" key="11">
    <source>
        <dbReference type="ARBA" id="ARBA00022967"/>
    </source>
</evidence>
<evidence type="ECO:0000256" key="15">
    <source>
        <dbReference type="ARBA" id="ARBA00023136"/>
    </source>
</evidence>
<evidence type="ECO:0000256" key="17">
    <source>
        <dbReference type="ARBA" id="ARBA00055589"/>
    </source>
</evidence>
<dbReference type="AlphaFoldDB" id="A0A6V7HCR0"/>
<accession>A0A6V7HCR0</accession>
<evidence type="ECO:0000256" key="2">
    <source>
        <dbReference type="ARBA" id="ARBA00005580"/>
    </source>
</evidence>
<dbReference type="Proteomes" id="UP000752696">
    <property type="component" value="Unassembled WGS sequence"/>
</dbReference>
<keyword evidence="3" id="KW-0813">Transport</keyword>
<feature type="transmembrane region" description="Helical" evidence="21">
    <location>
        <begin position="134"/>
        <end position="158"/>
    </location>
</feature>
<evidence type="ECO:0000256" key="19">
    <source>
        <dbReference type="ARBA" id="ARBA00075187"/>
    </source>
</evidence>
<keyword evidence="25" id="KW-1185">Reference proteome</keyword>
<comment type="subcellular location">
    <subcellularLocation>
        <location evidence="1">Mitochondrion inner membrane</location>
        <topology evidence="1">Multi-pass membrane protein</topology>
    </subcellularLocation>
</comment>
<evidence type="ECO:0000256" key="8">
    <source>
        <dbReference type="ARBA" id="ARBA00022840"/>
    </source>
</evidence>
<gene>
    <name evidence="24" type="ORF">MHI_LOCUS785112</name>
</gene>
<dbReference type="OrthoDB" id="6500128at2759"/>
<evidence type="ECO:0000256" key="12">
    <source>
        <dbReference type="ARBA" id="ARBA00022989"/>
    </source>
</evidence>
<feature type="transmembrane region" description="Helical" evidence="21">
    <location>
        <begin position="94"/>
        <end position="114"/>
    </location>
</feature>
<dbReference type="InterPro" id="IPR036640">
    <property type="entry name" value="ABC1_TM_sf"/>
</dbReference>
<reference evidence="24" key="1">
    <citation type="submission" date="2020-07" db="EMBL/GenBank/DDBJ databases">
        <authorList>
            <person name="Nazaruddin N."/>
        </authorList>
    </citation>
    <scope>NUCLEOTIDE SEQUENCE</scope>
</reference>
<dbReference type="SUPFAM" id="SSF90123">
    <property type="entry name" value="ABC transporter transmembrane region"/>
    <property type="match status" value="1"/>
</dbReference>
<evidence type="ECO:0000259" key="22">
    <source>
        <dbReference type="PROSITE" id="PS50893"/>
    </source>
</evidence>
<sequence>MVPLWRLCARGISSQRIGFRRSTVAYGELFYACLTPAIKFNRKAPVFSILRSRATNAVNTKSLEPTTRSIRSKRRKTSELKNLIVLAVPEKRRLFGAIVFLLISSTITMAVPFSLGKLIDTIYASDKENMKDNLNRLCIILLGIFVTGALCNFCRIYLMSTAGHRITQSLRKQLYAAILRQEIAVFDKCNTGEFVGRLSGDTQLVSQALTSNISDGLRSTFMSICGISMMLYASPKLAIVSLTIVPPMAGLAIVWGRYLKKISKDMQNNLAELNTIAEERISNIRTVKAFSKETKESDHYNFQLDNVLKICYKESLYRGVFFGLTGFSGNVIILSVLYYGGAMVSDFSLTIGSLSAFLMYAAYVAISLNGLSSFYSDLNKALGANMRLVELIEREPAIPVQGGKILEKQLSGDIEFQNVSFAYPTRGNTWVLKNFSLKIPPCTVIAIVGASGSGKSTIASLLLRLYDPNLGSVLLDNNDLQSLDPVWVRSQIGIVSQEPTLFSGTIRENILYGAMDSVKYDVEKVARHAHVLEFTKNMPDGLDTVVGERGITLSGGQRQRVAIARALIKEPKILILDEATSALDAESEHYVQKALEKAVQGRTVLTIAHRLSTIKNADKVIVLKEGQVTETGTYKELVNLKDSYFHKLVQHQTFA</sequence>
<dbReference type="InterPro" id="IPR017871">
    <property type="entry name" value="ABC_transporter-like_CS"/>
</dbReference>
<evidence type="ECO:0000256" key="5">
    <source>
        <dbReference type="ARBA" id="ARBA00022723"/>
    </source>
</evidence>
<protein>
    <recommendedName>
        <fullName evidence="18">ATP-binding cassette sub-family B member 10, mitochondrial</fullName>
    </recommendedName>
    <alternativeName>
        <fullName evidence="19">ABC-mitochondrial erythroid protein</fullName>
    </alternativeName>
    <alternativeName>
        <fullName evidence="20">ATP-binding cassette transporter 10</fullName>
    </alternativeName>
</protein>
<feature type="transmembrane region" description="Helical" evidence="21">
    <location>
        <begin position="319"/>
        <end position="341"/>
    </location>
</feature>
<dbReference type="SMART" id="SM00382">
    <property type="entry name" value="AAA"/>
    <property type="match status" value="1"/>
</dbReference>
<name>A0A6V7HCR0_9HYME</name>
<keyword evidence="14" id="KW-0496">Mitochondrion</keyword>
<dbReference type="GO" id="GO:0015421">
    <property type="term" value="F:ABC-type oligopeptide transporter activity"/>
    <property type="evidence" value="ECO:0007669"/>
    <property type="project" value="TreeGrafter"/>
</dbReference>
<dbReference type="PROSITE" id="PS00211">
    <property type="entry name" value="ABC_TRANSPORTER_1"/>
    <property type="match status" value="1"/>
</dbReference>
<keyword evidence="5" id="KW-0479">Metal-binding</keyword>
<keyword evidence="12 21" id="KW-1133">Transmembrane helix</keyword>
<dbReference type="Pfam" id="PF00005">
    <property type="entry name" value="ABC_tran"/>
    <property type="match status" value="1"/>
</dbReference>
<evidence type="ECO:0000256" key="20">
    <source>
        <dbReference type="ARBA" id="ARBA00083334"/>
    </source>
</evidence>
<evidence type="ECO:0000256" key="21">
    <source>
        <dbReference type="SAM" id="Phobius"/>
    </source>
</evidence>
<dbReference type="CDD" id="cd18573">
    <property type="entry name" value="ABC_6TM_ABCB10_like"/>
    <property type="match status" value="1"/>
</dbReference>
<comment type="function">
    <text evidence="17">ATP-dependent transporter located in the mitochondrial inner membrane that catalyzes the export of biliverdin from the mitochondrial matrix, and plays a crucial role in hemoglobin synthesis and antioxidative stress. Participates in the early step of the heme biosynthetic process during insertion of iron into protoporphyrin IX (PPIX). Involved in the stabilization of the iron transporter mitoferrin-1/SLC25A37. In addition may be involved in mitochondrial unfolded protein response (UPRmt) signaling pathway, although ABCB10 probably does not participate in peptide export from mitochondria.</text>
</comment>
<dbReference type="FunFam" id="3.40.50.300:FF:000403">
    <property type="entry name" value="ATP-binding cassette sub-family B member 8, mitochondrial"/>
    <property type="match status" value="1"/>
</dbReference>
<dbReference type="InterPro" id="IPR003439">
    <property type="entry name" value="ABC_transporter-like_ATP-bd"/>
</dbReference>
<comment type="catalytic activity">
    <reaction evidence="16">
        <text>biliverdin IXalpha(in) + ATP + H2O = biliverdin IXalpha(out) + ADP + phosphate + H(+)</text>
        <dbReference type="Rhea" id="RHEA:82359"/>
        <dbReference type="ChEBI" id="CHEBI:15377"/>
        <dbReference type="ChEBI" id="CHEBI:15378"/>
        <dbReference type="ChEBI" id="CHEBI:30616"/>
        <dbReference type="ChEBI" id="CHEBI:43474"/>
        <dbReference type="ChEBI" id="CHEBI:57991"/>
        <dbReference type="ChEBI" id="CHEBI:456216"/>
    </reaction>
    <physiologicalReaction direction="left-to-right" evidence="16">
        <dbReference type="Rhea" id="RHEA:82360"/>
    </physiologicalReaction>
</comment>
<evidence type="ECO:0000313" key="24">
    <source>
        <dbReference type="EMBL" id="CAD1478239.1"/>
    </source>
</evidence>
<dbReference type="Pfam" id="PF00664">
    <property type="entry name" value="ABC_membrane"/>
    <property type="match status" value="1"/>
</dbReference>
<dbReference type="GO" id="GO:0005743">
    <property type="term" value="C:mitochondrial inner membrane"/>
    <property type="evidence" value="ECO:0007669"/>
    <property type="project" value="UniProtKB-SubCell"/>
</dbReference>
<dbReference type="GO" id="GO:0090374">
    <property type="term" value="P:oligopeptide export from mitochondrion"/>
    <property type="evidence" value="ECO:0007669"/>
    <property type="project" value="TreeGrafter"/>
</dbReference>
<dbReference type="InterPro" id="IPR011527">
    <property type="entry name" value="ABC1_TM_dom"/>
</dbReference>
<keyword evidence="7" id="KW-0999">Mitochondrion inner membrane</keyword>
<evidence type="ECO:0000256" key="6">
    <source>
        <dbReference type="ARBA" id="ARBA00022741"/>
    </source>
</evidence>
<dbReference type="EMBL" id="CAJDYZ010010622">
    <property type="protein sequence ID" value="CAD1478239.1"/>
    <property type="molecule type" value="Genomic_DNA"/>
</dbReference>
<dbReference type="GO" id="GO:0046872">
    <property type="term" value="F:metal ion binding"/>
    <property type="evidence" value="ECO:0007669"/>
    <property type="project" value="UniProtKB-KW"/>
</dbReference>
<proteinExistence type="inferred from homology"/>
<keyword evidence="11" id="KW-1278">Translocase</keyword>
<evidence type="ECO:0000256" key="9">
    <source>
        <dbReference type="ARBA" id="ARBA00022842"/>
    </source>
</evidence>
<evidence type="ECO:0000256" key="16">
    <source>
        <dbReference type="ARBA" id="ARBA00052250"/>
    </source>
</evidence>
<keyword evidence="4 21" id="KW-0812">Transmembrane</keyword>
<dbReference type="PANTHER" id="PTHR43394">
    <property type="entry name" value="ATP-DEPENDENT PERMEASE MDL1, MITOCHONDRIAL"/>
    <property type="match status" value="1"/>
</dbReference>
<feature type="transmembrane region" description="Helical" evidence="21">
    <location>
        <begin position="239"/>
        <end position="259"/>
    </location>
</feature>